<dbReference type="AlphaFoldDB" id="A0A835QBW4"/>
<evidence type="ECO:0000256" key="4">
    <source>
        <dbReference type="ARBA" id="ARBA00022490"/>
    </source>
</evidence>
<evidence type="ECO:0000256" key="2">
    <source>
        <dbReference type="ARBA" id="ARBA00008418"/>
    </source>
</evidence>
<evidence type="ECO:0000256" key="9">
    <source>
        <dbReference type="SAM" id="MobiDB-lite"/>
    </source>
</evidence>
<keyword evidence="3" id="KW-0117">Actin capping</keyword>
<dbReference type="Gene3D" id="1.10.950.10">
    <property type="entry name" value="Villin headpiece domain"/>
    <property type="match status" value="1"/>
</dbReference>
<protein>
    <recommendedName>
        <fullName evidence="10">HP domain-containing protein</fullName>
    </recommendedName>
</protein>
<organism evidence="11 12">
    <name type="scientific">Vanilla planifolia</name>
    <name type="common">Vanilla</name>
    <dbReference type="NCBI Taxonomy" id="51239"/>
    <lineage>
        <taxon>Eukaryota</taxon>
        <taxon>Viridiplantae</taxon>
        <taxon>Streptophyta</taxon>
        <taxon>Embryophyta</taxon>
        <taxon>Tracheophyta</taxon>
        <taxon>Spermatophyta</taxon>
        <taxon>Magnoliopsida</taxon>
        <taxon>Liliopsida</taxon>
        <taxon>Asparagales</taxon>
        <taxon>Orchidaceae</taxon>
        <taxon>Vanilloideae</taxon>
        <taxon>Vanilleae</taxon>
        <taxon>Vanilla</taxon>
    </lineage>
</organism>
<keyword evidence="12" id="KW-1185">Reference proteome</keyword>
<dbReference type="InterPro" id="IPR003128">
    <property type="entry name" value="Villin_headpiece"/>
</dbReference>
<dbReference type="GO" id="GO:0051015">
    <property type="term" value="F:actin filament binding"/>
    <property type="evidence" value="ECO:0007669"/>
    <property type="project" value="InterPro"/>
</dbReference>
<dbReference type="SMART" id="SM00262">
    <property type="entry name" value="GEL"/>
    <property type="match status" value="5"/>
</dbReference>
<evidence type="ECO:0000256" key="3">
    <source>
        <dbReference type="ARBA" id="ARBA00022467"/>
    </source>
</evidence>
<comment type="caution">
    <text evidence="11">The sequence shown here is derived from an EMBL/GenBank/DDBJ whole genome shotgun (WGS) entry which is preliminary data.</text>
</comment>
<dbReference type="EMBL" id="JADCNL010000009">
    <property type="protein sequence ID" value="KAG0466784.1"/>
    <property type="molecule type" value="Genomic_DNA"/>
</dbReference>
<dbReference type="GO" id="GO:0051014">
    <property type="term" value="P:actin filament severing"/>
    <property type="evidence" value="ECO:0007669"/>
    <property type="project" value="TreeGrafter"/>
</dbReference>
<dbReference type="FunFam" id="3.40.20.10:FF:000038">
    <property type="entry name" value="Villin-like 1"/>
    <property type="match status" value="1"/>
</dbReference>
<dbReference type="Gene3D" id="3.40.20.10">
    <property type="entry name" value="Severin"/>
    <property type="match status" value="5"/>
</dbReference>
<dbReference type="SUPFAM" id="SSF47050">
    <property type="entry name" value="VHP, Villin headpiece domain"/>
    <property type="match status" value="1"/>
</dbReference>
<evidence type="ECO:0000256" key="8">
    <source>
        <dbReference type="ARBA" id="ARBA00023212"/>
    </source>
</evidence>
<keyword evidence="7" id="KW-0009">Actin-binding</keyword>
<dbReference type="CDD" id="cd11291">
    <property type="entry name" value="gelsolin_S6_like"/>
    <property type="match status" value="1"/>
</dbReference>
<dbReference type="Pfam" id="PF02209">
    <property type="entry name" value="VHP"/>
    <property type="match status" value="1"/>
</dbReference>
<dbReference type="PROSITE" id="PS51089">
    <property type="entry name" value="HP"/>
    <property type="match status" value="1"/>
</dbReference>
<dbReference type="PANTHER" id="PTHR11977">
    <property type="entry name" value="VILLIN"/>
    <property type="match status" value="1"/>
</dbReference>
<dbReference type="InterPro" id="IPR007122">
    <property type="entry name" value="Villin/Gelsolin"/>
</dbReference>
<feature type="region of interest" description="Disordered" evidence="9">
    <location>
        <begin position="613"/>
        <end position="640"/>
    </location>
</feature>
<dbReference type="InterPro" id="IPR007123">
    <property type="entry name" value="Gelsolin-like_dom"/>
</dbReference>
<evidence type="ECO:0000313" key="11">
    <source>
        <dbReference type="EMBL" id="KAG0466784.1"/>
    </source>
</evidence>
<feature type="domain" description="HP" evidence="10">
    <location>
        <begin position="745"/>
        <end position="810"/>
    </location>
</feature>
<accession>A0A835QBW4</accession>
<dbReference type="PANTHER" id="PTHR11977:SF138">
    <property type="entry name" value="VILLIN-4"/>
    <property type="match status" value="1"/>
</dbReference>
<evidence type="ECO:0000259" key="10">
    <source>
        <dbReference type="PROSITE" id="PS51089"/>
    </source>
</evidence>
<comment type="similarity">
    <text evidence="2">Belongs to the villin/gelsolin family.</text>
</comment>
<dbReference type="InterPro" id="IPR029006">
    <property type="entry name" value="ADF-H/Gelsolin-like_dom_sf"/>
</dbReference>
<evidence type="ECO:0000256" key="5">
    <source>
        <dbReference type="ARBA" id="ARBA00022737"/>
    </source>
</evidence>
<evidence type="ECO:0000313" key="12">
    <source>
        <dbReference type="Proteomes" id="UP000636800"/>
    </source>
</evidence>
<dbReference type="Pfam" id="PF00626">
    <property type="entry name" value="Gelsolin"/>
    <property type="match status" value="3"/>
</dbReference>
<dbReference type="GO" id="GO:0051693">
    <property type="term" value="P:actin filament capping"/>
    <property type="evidence" value="ECO:0007669"/>
    <property type="project" value="UniProtKB-KW"/>
</dbReference>
<dbReference type="SUPFAM" id="SSF55753">
    <property type="entry name" value="Actin depolymerizing proteins"/>
    <property type="match status" value="5"/>
</dbReference>
<evidence type="ECO:0000256" key="7">
    <source>
        <dbReference type="ARBA" id="ARBA00023203"/>
    </source>
</evidence>
<gene>
    <name evidence="11" type="ORF">HPP92_018364</name>
</gene>
<proteinExistence type="inferred from homology"/>
<evidence type="ECO:0000256" key="1">
    <source>
        <dbReference type="ARBA" id="ARBA00004245"/>
    </source>
</evidence>
<keyword evidence="6" id="KW-0106">Calcium</keyword>
<reference evidence="11 12" key="1">
    <citation type="journal article" date="2020" name="Nat. Food">
        <title>A phased Vanilla planifolia genome enables genetic improvement of flavour and production.</title>
        <authorList>
            <person name="Hasing T."/>
            <person name="Tang H."/>
            <person name="Brym M."/>
            <person name="Khazi F."/>
            <person name="Huang T."/>
            <person name="Chambers A.H."/>
        </authorList>
    </citation>
    <scope>NUCLEOTIDE SEQUENCE [LARGE SCALE GENOMIC DNA]</scope>
    <source>
        <tissue evidence="11">Leaf</tissue>
    </source>
</reference>
<dbReference type="SMART" id="SM00153">
    <property type="entry name" value="VHP"/>
    <property type="match status" value="1"/>
</dbReference>
<evidence type="ECO:0000256" key="6">
    <source>
        <dbReference type="ARBA" id="ARBA00022837"/>
    </source>
</evidence>
<name>A0A835QBW4_VANPL</name>
<dbReference type="CDD" id="cd11288">
    <property type="entry name" value="gelsolin_S5_like"/>
    <property type="match status" value="1"/>
</dbReference>
<dbReference type="InterPro" id="IPR036886">
    <property type="entry name" value="Villin_headpiece_dom_sf"/>
</dbReference>
<dbReference type="Proteomes" id="UP000636800">
    <property type="component" value="Unassembled WGS sequence"/>
</dbReference>
<dbReference type="FunFam" id="3.40.20.10:FF:000001">
    <property type="entry name" value="Gelsolin"/>
    <property type="match status" value="1"/>
</dbReference>
<dbReference type="PRINTS" id="PR00597">
    <property type="entry name" value="GELSOLIN"/>
</dbReference>
<dbReference type="CDD" id="cd11293">
    <property type="entry name" value="gelsolin_S4_like"/>
    <property type="match status" value="1"/>
</dbReference>
<keyword evidence="4" id="KW-0963">Cytoplasm</keyword>
<dbReference type="GO" id="GO:0007015">
    <property type="term" value="P:actin filament organization"/>
    <property type="evidence" value="ECO:0007669"/>
    <property type="project" value="UniProtKB-ARBA"/>
</dbReference>
<keyword evidence="8" id="KW-0206">Cytoskeleton</keyword>
<sequence length="810" mass="90564">MTMSTRDLDPAFQGAGQKAYPFGLEIWRIERFNPVPVPNSSYGKFYAGDSYIVLKTTASKSGNLRHEIHYWLEDGRLMADADAGEFWALFGGFAPLPKKTSEDKSEEAFDIKFFRFEKGKTVPTEVESLTRELLESNKCYLLDCGIEIFIWIGKSTDLEDRKSACAVAEDLARGVNRAKAHVIRVMEGFETVMFRSKFDSWPQTSMAAVSEDGRGKVAALLKLQGLDVKGLVKSVPVKEVPDPYIDCSGNLKVWRVNGQENILLPASDQSKLYTGDCYVFQYAYLGVDGEEYLIGTWLGRKSTEDDRTTANLSANRMVMSLKSQAVQARIYEGKEPLQFCAIFQRFTVLKGGLSSGYKNHIAENNIVDDTYTENGTALFRVQGSGPDNMQAIQVDVVGSFLNSSYCFILHSGDTLYTWSGSLTTSEDQDLLERQLDVIKPDLQYKPLKDGAETEQFWDLLGGKMERSNKIIATESESDPHLFCCFFSEGTLKVNEVFNFTQDDIMTEDVFILDCHSSIFVWVGQQVDSKKKSEALNIGEEFLKLDVLLENLSRETPIFIISEGSEPQFFTRFFSWDSSKLAMHGNSYQRKLALVKHGIAPVLAKPKRRAPIYSGRSVLPEKSRSRSASFSPDRARSRGRSPAFNALASTFENPNARNLSTPPPAVGKLYPKSSLSNVKVAPRSAAIAALTTSFESSRGSLAPELSEVSFVAQRATTDSADKHSPLISRVNNLTIHEDAKEQEIEDEGLPTFPYERLTTTSADPATEIDVTKREAYLSSTEFKEKFNMTKAAFNKLPKWKQNKLKMAVHLF</sequence>
<comment type="subcellular location">
    <subcellularLocation>
        <location evidence="1">Cytoplasm</location>
        <location evidence="1">Cytoskeleton</location>
    </subcellularLocation>
</comment>
<keyword evidence="5" id="KW-0677">Repeat</keyword>
<dbReference type="GO" id="GO:0005856">
    <property type="term" value="C:cytoskeleton"/>
    <property type="evidence" value="ECO:0007669"/>
    <property type="project" value="UniProtKB-SubCell"/>
</dbReference>